<dbReference type="RefSeq" id="WP_190615166.1">
    <property type="nucleotide sequence ID" value="NZ_AP018712.1"/>
</dbReference>
<evidence type="ECO:0000313" key="2">
    <source>
        <dbReference type="EMBL" id="BBE30028.1"/>
    </source>
</evidence>
<evidence type="ECO:0000313" key="3">
    <source>
        <dbReference type="Proteomes" id="UP000516361"/>
    </source>
</evidence>
<proteinExistence type="predicted"/>
<evidence type="ECO:0000256" key="1">
    <source>
        <dbReference type="SAM" id="Coils"/>
    </source>
</evidence>
<accession>A0A7G1G1I0</accession>
<dbReference type="SUPFAM" id="SSF48452">
    <property type="entry name" value="TPR-like"/>
    <property type="match status" value="1"/>
</dbReference>
<dbReference type="Gene3D" id="1.25.40.10">
    <property type="entry name" value="Tetratricopeptide repeat domain"/>
    <property type="match status" value="1"/>
</dbReference>
<dbReference type="Proteomes" id="UP000516361">
    <property type="component" value="Chromosome"/>
</dbReference>
<keyword evidence="1" id="KW-0175">Coiled coil</keyword>
<dbReference type="InterPro" id="IPR011990">
    <property type="entry name" value="TPR-like_helical_dom_sf"/>
</dbReference>
<dbReference type="InParanoid" id="A0A7G1G1I0"/>
<dbReference type="AlphaFoldDB" id="A0A7G1G1I0"/>
<feature type="coiled-coil region" evidence="1">
    <location>
        <begin position="179"/>
        <end position="206"/>
    </location>
</feature>
<organism evidence="2 3">
    <name type="scientific">Tepiditoga spiralis</name>
    <dbReference type="NCBI Taxonomy" id="2108365"/>
    <lineage>
        <taxon>Bacteria</taxon>
        <taxon>Thermotogati</taxon>
        <taxon>Thermotogota</taxon>
        <taxon>Thermotogae</taxon>
        <taxon>Petrotogales</taxon>
        <taxon>Petrotogaceae</taxon>
        <taxon>Tepiditoga</taxon>
    </lineage>
</organism>
<reference evidence="2 3" key="1">
    <citation type="submission" date="2018-06" db="EMBL/GenBank/DDBJ databases">
        <title>Genome sequencing of Oceanotoga sp. sy52.</title>
        <authorList>
            <person name="Mori K."/>
        </authorList>
    </citation>
    <scope>NUCLEOTIDE SEQUENCE [LARGE SCALE GENOMIC DNA]</scope>
    <source>
        <strain evidence="3">sy52</strain>
    </source>
</reference>
<name>A0A7G1G1I0_9BACT</name>
<protein>
    <submittedName>
        <fullName evidence="2">Uncharacterized protein</fullName>
    </submittedName>
</protein>
<dbReference type="EMBL" id="AP018712">
    <property type="protein sequence ID" value="BBE30028.1"/>
    <property type="molecule type" value="Genomic_DNA"/>
</dbReference>
<gene>
    <name evidence="2" type="ORF">OSSY52_01690</name>
</gene>
<dbReference type="KEGG" id="ocy:OSSY52_01690"/>
<sequence>MKKIIFIFLLIIPVFLYSYTDIIVIKEQIKKYEDYLEKYPNDTQKMFDLARLYEYLGENGSFESFSRAKNIYKNILNISYIPKAQLLYGRVLLKIGKEQWFIPIKLWYVYSGYSEMSDAVKNDPYSISFHYIRANALYELKDFPFCVDTSISDYEYILNNSNYDSQLLIDNNAEILFKLADLKELKKDYKRAYELYEKIVKKYKESFYSQLSKERMKSLVNKK</sequence>
<keyword evidence="3" id="KW-1185">Reference proteome</keyword>